<accession>A0AAV0X7D0</accession>
<dbReference type="PANTHER" id="PTHR47160:SF10">
    <property type="entry name" value="MULE TRANSPOSASE DOMAIN-CONTAINING PROTEIN"/>
    <property type="match status" value="1"/>
</dbReference>
<dbReference type="PANTHER" id="PTHR47160">
    <property type="entry name" value="PUTATIVE-RELATED"/>
    <property type="match status" value="1"/>
</dbReference>
<evidence type="ECO:0000313" key="7">
    <source>
        <dbReference type="Proteomes" id="UP001160148"/>
    </source>
</evidence>
<dbReference type="InterPro" id="IPR018289">
    <property type="entry name" value="MULE_transposase_dom"/>
</dbReference>
<evidence type="ECO:0000256" key="1">
    <source>
        <dbReference type="ARBA" id="ARBA00022723"/>
    </source>
</evidence>
<dbReference type="Gene3D" id="2.20.25.240">
    <property type="match status" value="1"/>
</dbReference>
<dbReference type="InterPro" id="IPR007588">
    <property type="entry name" value="Znf_FLYWCH"/>
</dbReference>
<feature type="domain" description="FLYWCH-type" evidence="4">
    <location>
        <begin position="6"/>
        <end position="63"/>
    </location>
</feature>
<dbReference type="Pfam" id="PF04500">
    <property type="entry name" value="FLYWCH"/>
    <property type="match status" value="1"/>
</dbReference>
<keyword evidence="1" id="KW-0479">Metal-binding</keyword>
<gene>
    <name evidence="6" type="ORF">MEUPH1_LOCUS18534</name>
</gene>
<dbReference type="Proteomes" id="UP001160148">
    <property type="component" value="Unassembled WGS sequence"/>
</dbReference>
<protein>
    <recommendedName>
        <fullName evidence="8">MULE transposase domain-containing protein</fullName>
    </recommendedName>
</protein>
<proteinExistence type="predicted"/>
<dbReference type="GO" id="GO:0008270">
    <property type="term" value="F:zinc ion binding"/>
    <property type="evidence" value="ECO:0007669"/>
    <property type="project" value="UniProtKB-KW"/>
</dbReference>
<keyword evidence="3" id="KW-0862">Zinc</keyword>
<organism evidence="6 7">
    <name type="scientific">Macrosiphum euphorbiae</name>
    <name type="common">potato aphid</name>
    <dbReference type="NCBI Taxonomy" id="13131"/>
    <lineage>
        <taxon>Eukaryota</taxon>
        <taxon>Metazoa</taxon>
        <taxon>Ecdysozoa</taxon>
        <taxon>Arthropoda</taxon>
        <taxon>Hexapoda</taxon>
        <taxon>Insecta</taxon>
        <taxon>Pterygota</taxon>
        <taxon>Neoptera</taxon>
        <taxon>Paraneoptera</taxon>
        <taxon>Hemiptera</taxon>
        <taxon>Sternorrhyncha</taxon>
        <taxon>Aphidomorpha</taxon>
        <taxon>Aphidoidea</taxon>
        <taxon>Aphididae</taxon>
        <taxon>Macrosiphini</taxon>
        <taxon>Macrosiphum</taxon>
    </lineage>
</organism>
<evidence type="ECO:0000259" key="4">
    <source>
        <dbReference type="Pfam" id="PF04500"/>
    </source>
</evidence>
<evidence type="ECO:0000256" key="3">
    <source>
        <dbReference type="ARBA" id="ARBA00022833"/>
    </source>
</evidence>
<comment type="caution">
    <text evidence="6">The sequence shown here is derived from an EMBL/GenBank/DDBJ whole genome shotgun (WGS) entry which is preliminary data.</text>
</comment>
<evidence type="ECO:0000256" key="2">
    <source>
        <dbReference type="ARBA" id="ARBA00022771"/>
    </source>
</evidence>
<dbReference type="Pfam" id="PF10551">
    <property type="entry name" value="MULE"/>
    <property type="match status" value="1"/>
</dbReference>
<feature type="domain" description="MULE transposase" evidence="5">
    <location>
        <begin position="186"/>
        <end position="278"/>
    </location>
</feature>
<name>A0AAV0X7D0_9HEMI</name>
<reference evidence="6 7" key="1">
    <citation type="submission" date="2023-01" db="EMBL/GenBank/DDBJ databases">
        <authorList>
            <person name="Whitehead M."/>
        </authorList>
    </citation>
    <scope>NUCLEOTIDE SEQUENCE [LARGE SCALE GENOMIC DNA]</scope>
</reference>
<evidence type="ECO:0008006" key="8">
    <source>
        <dbReference type="Google" id="ProtNLM"/>
    </source>
</evidence>
<keyword evidence="7" id="KW-1185">Reference proteome</keyword>
<dbReference type="EMBL" id="CARXXK010000003">
    <property type="protein sequence ID" value="CAI6363611.1"/>
    <property type="molecule type" value="Genomic_DNA"/>
</dbReference>
<evidence type="ECO:0000259" key="5">
    <source>
        <dbReference type="Pfam" id="PF10551"/>
    </source>
</evidence>
<dbReference type="AlphaFoldDB" id="A0AAV0X7D0"/>
<keyword evidence="2" id="KW-0863">Zinc-finger</keyword>
<evidence type="ECO:0000313" key="6">
    <source>
        <dbReference type="EMBL" id="CAI6363611.1"/>
    </source>
</evidence>
<sequence>MSVLQYITSQRGKKLLVYNNYIHRQDRRDENKIIWRCNGNQKCSGRVHVSQNDIVLKYVDHSHLSDVAKIQAKKTVEEMKTLAKENSLTTRAILGEGSSQLPAAVSAQLPNPRSLKRTIQRVRQIKQIAPANPNSLRFEIPDSFKKTLCGEQFLFFDSADSGNFEDRILIFSTWKNLELLTYSKHWFADGTFSSCPNLFYQLYTIHTIQFSNVIPLVYILLPDKKENTYTTMFRNLKLIKPDLNPTSILIDFEKAVMNSIKTEFPQTKIQGCFFHLSQALWRHIQEYGLQTQYCNDPVFALELKKLAALAFVPIEKVIEYFEGLLENEFYRKNEELLSPLISYFECTWIGSLDRRGKRRSPLFAIDLWNCFNRLKNDLPRTNNNIEGWHNGFSALLTSSHPTIWKFINCLKKEESINKMTTEQLIAGDVPPKKSKYKDTAKKILHLCEDFENRQLNDYLQGIAHNFNLNK</sequence>